<comment type="caution">
    <text evidence="1">The sequence shown here is derived from an EMBL/GenBank/DDBJ whole genome shotgun (WGS) entry which is preliminary data.</text>
</comment>
<protein>
    <submittedName>
        <fullName evidence="1">Uncharacterized protein</fullName>
    </submittedName>
</protein>
<accession>A0A934HYT7</accession>
<proteinExistence type="predicted"/>
<gene>
    <name evidence="1" type="ORF">I6U51_12715</name>
</gene>
<name>A0A934HYT7_9CLOT</name>
<dbReference type="EMBL" id="JAEEGB010000014">
    <property type="protein sequence ID" value="MBI6873562.1"/>
    <property type="molecule type" value="Genomic_DNA"/>
</dbReference>
<reference evidence="1" key="1">
    <citation type="submission" date="2020-12" db="EMBL/GenBank/DDBJ databases">
        <title>Clostridium thailandense sp. nov., a novel acetogenic bacterium isolated from peat land soil in Thailand.</title>
        <authorList>
            <person name="Chaikitkaew S."/>
            <person name="Birkeland N.K."/>
        </authorList>
    </citation>
    <scope>NUCLEOTIDE SEQUENCE</scope>
    <source>
        <strain evidence="1">DSM 17425</strain>
    </source>
</reference>
<keyword evidence="2" id="KW-1185">Reference proteome</keyword>
<sequence length="89" mass="10601">MLRIWGRLIKDGKTLKDDVVTADIEGSYQDNLKFCITELCNKFDISKPYWLPSNLDEYNRRSKTSFNHHNFVEELDFDKLVIEELDNEE</sequence>
<evidence type="ECO:0000313" key="2">
    <source>
        <dbReference type="Proteomes" id="UP000622687"/>
    </source>
</evidence>
<dbReference type="Proteomes" id="UP000622687">
    <property type="component" value="Unassembled WGS sequence"/>
</dbReference>
<evidence type="ECO:0000313" key="1">
    <source>
        <dbReference type="EMBL" id="MBI6873562.1"/>
    </source>
</evidence>
<dbReference type="AlphaFoldDB" id="A0A934HYT7"/>
<organism evidence="1 2">
    <name type="scientific">Clostridium aciditolerans</name>
    <dbReference type="NCBI Taxonomy" id="339861"/>
    <lineage>
        <taxon>Bacteria</taxon>
        <taxon>Bacillati</taxon>
        <taxon>Bacillota</taxon>
        <taxon>Clostridia</taxon>
        <taxon>Eubacteriales</taxon>
        <taxon>Clostridiaceae</taxon>
        <taxon>Clostridium</taxon>
    </lineage>
</organism>
<dbReference type="RefSeq" id="WP_211142988.1">
    <property type="nucleotide sequence ID" value="NZ_JAEEGB010000014.1"/>
</dbReference>